<evidence type="ECO:0000313" key="3">
    <source>
        <dbReference type="EMBL" id="JAA94509.1"/>
    </source>
</evidence>
<feature type="signal peptide" evidence="2">
    <location>
        <begin position="1"/>
        <end position="19"/>
    </location>
</feature>
<protein>
    <submittedName>
        <fullName evidence="3">Putative hhh secreted protein</fullName>
    </submittedName>
</protein>
<dbReference type="AlphaFoldDB" id="T1D5X4"/>
<feature type="region of interest" description="Disordered" evidence="1">
    <location>
        <begin position="24"/>
        <end position="56"/>
    </location>
</feature>
<dbReference type="EMBL" id="GALA01000343">
    <property type="protein sequence ID" value="JAA94509.1"/>
    <property type="molecule type" value="mRNA"/>
</dbReference>
<name>T1D5X4_9DIPT</name>
<evidence type="ECO:0000256" key="2">
    <source>
        <dbReference type="SAM" id="SignalP"/>
    </source>
</evidence>
<accession>T1D5X4</accession>
<organism evidence="3">
    <name type="scientific">Psorophora albipes</name>
    <dbReference type="NCBI Taxonomy" id="869069"/>
    <lineage>
        <taxon>Eukaryota</taxon>
        <taxon>Metazoa</taxon>
        <taxon>Ecdysozoa</taxon>
        <taxon>Arthropoda</taxon>
        <taxon>Hexapoda</taxon>
        <taxon>Insecta</taxon>
        <taxon>Pterygota</taxon>
        <taxon>Neoptera</taxon>
        <taxon>Endopterygota</taxon>
        <taxon>Diptera</taxon>
        <taxon>Nematocera</taxon>
        <taxon>Culicoidea</taxon>
        <taxon>Culicidae</taxon>
        <taxon>Culicinae</taxon>
        <taxon>Aedini</taxon>
        <taxon>Psorophora</taxon>
    </lineage>
</organism>
<proteinExistence type="evidence at transcript level"/>
<keyword evidence="2" id="KW-0732">Signal</keyword>
<reference evidence="3" key="1">
    <citation type="journal article" date="2013" name="BMC Genomics">
        <title>A deep insight into the sialotranscriptome of the mosquito, Psorophora albipes.</title>
        <authorList>
            <person name="Chagas A.C."/>
            <person name="Calvo E."/>
            <person name="Rios-Velasquez C.M."/>
            <person name="Pessoa F.A."/>
            <person name="Medeiros J.F."/>
            <person name="Ribeiro J.M."/>
        </authorList>
    </citation>
    <scope>NUCLEOTIDE SEQUENCE</scope>
</reference>
<sequence>MKFLLVAFLVTIVGLAAIAAPHHHHNNGTSHAHQHHPEGQWNGTDAGAAPGQDNNRTFVNLFRHPTKIVIIIR</sequence>
<evidence type="ECO:0000256" key="1">
    <source>
        <dbReference type="SAM" id="MobiDB-lite"/>
    </source>
</evidence>
<feature type="chain" id="PRO_5004586652" evidence="2">
    <location>
        <begin position="20"/>
        <end position="73"/>
    </location>
</feature>